<dbReference type="CDD" id="cd16352">
    <property type="entry name" value="CheD"/>
    <property type="match status" value="1"/>
</dbReference>
<comment type="similarity">
    <text evidence="3">Belongs to the CheD family.</text>
</comment>
<comment type="catalytic activity">
    <reaction evidence="3">
        <text>L-glutaminyl-[protein] + H2O = L-glutamyl-[protein] + NH4(+)</text>
        <dbReference type="Rhea" id="RHEA:16441"/>
        <dbReference type="Rhea" id="RHEA-COMP:10207"/>
        <dbReference type="Rhea" id="RHEA-COMP:10208"/>
        <dbReference type="ChEBI" id="CHEBI:15377"/>
        <dbReference type="ChEBI" id="CHEBI:28938"/>
        <dbReference type="ChEBI" id="CHEBI:29973"/>
        <dbReference type="ChEBI" id="CHEBI:30011"/>
        <dbReference type="EC" id="3.5.1.44"/>
    </reaction>
</comment>
<sequence length="172" mass="17991">MNQPRLVITQGEYCTSADPNATISTLLGSCVACCLWDPVAGVGGMNHILLAARSNSPATASNLLGINAMELLINDILKLGALRSRLLSKAFGDAQMVTGLSDIGPENCAFALEYLESEGIECVAKSLGGNYARQVVFTPSTGAVRVKAQQRLEVEAPPPPAEPSSGNGLELF</sequence>
<dbReference type="Pfam" id="PF03975">
    <property type="entry name" value="CheD"/>
    <property type="match status" value="1"/>
</dbReference>
<dbReference type="PROSITE" id="PS51257">
    <property type="entry name" value="PROKAR_LIPOPROTEIN"/>
    <property type="match status" value="1"/>
</dbReference>
<evidence type="ECO:0000313" key="5">
    <source>
        <dbReference type="EMBL" id="NEK23423.1"/>
    </source>
</evidence>
<evidence type="ECO:0000256" key="1">
    <source>
        <dbReference type="ARBA" id="ARBA00022500"/>
    </source>
</evidence>
<keyword evidence="6" id="KW-1185">Reference proteome</keyword>
<dbReference type="Proteomes" id="UP000468591">
    <property type="component" value="Unassembled WGS sequence"/>
</dbReference>
<dbReference type="PANTHER" id="PTHR35147">
    <property type="entry name" value="CHEMORECEPTOR GLUTAMINE DEAMIDASE CHED-RELATED"/>
    <property type="match status" value="1"/>
</dbReference>
<dbReference type="AlphaFoldDB" id="A0A6P0CG11"/>
<name>A0A6P0CG11_9RHOB</name>
<keyword evidence="2 3" id="KW-0378">Hydrolase</keyword>
<dbReference type="SUPFAM" id="SSF64438">
    <property type="entry name" value="CNF1/YfiH-like putative cysteine hydrolases"/>
    <property type="match status" value="1"/>
</dbReference>
<dbReference type="GO" id="GO:0006935">
    <property type="term" value="P:chemotaxis"/>
    <property type="evidence" value="ECO:0007669"/>
    <property type="project" value="UniProtKB-UniRule"/>
</dbReference>
<dbReference type="Gene3D" id="3.30.1330.200">
    <property type="match status" value="1"/>
</dbReference>
<evidence type="ECO:0000313" key="6">
    <source>
        <dbReference type="Proteomes" id="UP000468591"/>
    </source>
</evidence>
<dbReference type="InterPro" id="IPR005659">
    <property type="entry name" value="Chemorcpt_Glu_NH3ase_CheD"/>
</dbReference>
<dbReference type="HAMAP" id="MF_01440">
    <property type="entry name" value="CheD"/>
    <property type="match status" value="1"/>
</dbReference>
<feature type="region of interest" description="Disordered" evidence="4">
    <location>
        <begin position="152"/>
        <end position="172"/>
    </location>
</feature>
<dbReference type="RefSeq" id="WP_164354351.1">
    <property type="nucleotide sequence ID" value="NZ_JAABNT010000008.1"/>
</dbReference>
<comment type="caution">
    <text evidence="5">The sequence shown here is derived from an EMBL/GenBank/DDBJ whole genome shotgun (WGS) entry which is preliminary data.</text>
</comment>
<comment type="function">
    <text evidence="3">Probably deamidates glutamine residues to glutamate on methyl-accepting chemotaxis receptors (MCPs), playing an important role in chemotaxis.</text>
</comment>
<dbReference type="EC" id="3.5.1.44" evidence="3"/>
<keyword evidence="1 3" id="KW-0145">Chemotaxis</keyword>
<dbReference type="InterPro" id="IPR011324">
    <property type="entry name" value="Cytotoxic_necrot_fac-like_cat"/>
</dbReference>
<dbReference type="GO" id="GO:0050568">
    <property type="term" value="F:protein-glutamine glutaminase activity"/>
    <property type="evidence" value="ECO:0007669"/>
    <property type="project" value="UniProtKB-UniRule"/>
</dbReference>
<organism evidence="5 6">
    <name type="scientific">Sulfitobacter sediminilitoris</name>
    <dbReference type="NCBI Taxonomy" id="2698830"/>
    <lineage>
        <taxon>Bacteria</taxon>
        <taxon>Pseudomonadati</taxon>
        <taxon>Pseudomonadota</taxon>
        <taxon>Alphaproteobacteria</taxon>
        <taxon>Rhodobacterales</taxon>
        <taxon>Roseobacteraceae</taxon>
        <taxon>Sulfitobacter</taxon>
    </lineage>
</organism>
<evidence type="ECO:0000256" key="4">
    <source>
        <dbReference type="SAM" id="MobiDB-lite"/>
    </source>
</evidence>
<dbReference type="EMBL" id="JAABNT010000008">
    <property type="protein sequence ID" value="NEK23423.1"/>
    <property type="molecule type" value="Genomic_DNA"/>
</dbReference>
<evidence type="ECO:0000256" key="3">
    <source>
        <dbReference type="HAMAP-Rule" id="MF_01440"/>
    </source>
</evidence>
<accession>A0A6P0CG11</accession>
<proteinExistence type="inferred from homology"/>
<gene>
    <name evidence="3" type="primary">cheD</name>
    <name evidence="5" type="ORF">GV827_13530</name>
</gene>
<evidence type="ECO:0000256" key="2">
    <source>
        <dbReference type="ARBA" id="ARBA00022801"/>
    </source>
</evidence>
<protein>
    <recommendedName>
        <fullName evidence="3">Probable chemoreceptor glutamine deamidase CheD</fullName>
        <ecNumber evidence="3">3.5.1.44</ecNumber>
    </recommendedName>
</protein>
<dbReference type="PANTHER" id="PTHR35147:SF2">
    <property type="entry name" value="CHEMORECEPTOR GLUTAMINE DEAMIDASE CHED-RELATED"/>
    <property type="match status" value="1"/>
</dbReference>
<reference evidence="5 6" key="1">
    <citation type="submission" date="2020-01" db="EMBL/GenBank/DDBJ databases">
        <title>Sulfitobacter sediminilitoris sp. nov., isolated from a tidal flat.</title>
        <authorList>
            <person name="Park S."/>
            <person name="Yoon J.-H."/>
        </authorList>
    </citation>
    <scope>NUCLEOTIDE SEQUENCE [LARGE SCALE GENOMIC DNA]</scope>
    <source>
        <strain evidence="5 6">JBTF-M27</strain>
    </source>
</reference>
<dbReference type="InterPro" id="IPR038592">
    <property type="entry name" value="CheD-like_sf"/>
</dbReference>